<name>A0A0D2KAV6_9EURO</name>
<accession>A0A0D2KAV6</accession>
<dbReference type="VEuPathDB" id="FungiDB:Z520_10579"/>
<dbReference type="Proteomes" id="UP000053411">
    <property type="component" value="Unassembled WGS sequence"/>
</dbReference>
<keyword evidence="2" id="KW-1185">Reference proteome</keyword>
<dbReference type="RefSeq" id="XP_016627796.1">
    <property type="nucleotide sequence ID" value="XM_016781071.1"/>
</dbReference>
<sequence length="282" mass="32256">MDAPRLEIDQAGRARVVMPAPPPPPPKKPCVPQPRAPELVIDDHGFARVVFPPKELRLGDCVAVHLRVGLHPESYERTQLPEEGIVVSLSLVPYSTVFWLTQRIDLDVDEEVVPPAARFREADDRPICEPTTPQNGNLAMIPAPRTFKFDERRALENIPSDWQEQQEIHRINHPPVLPPVVWIKQADANTRLRHAVDVLTVNGEKYVRIDQTHFLYAVNADWLQNGENVTIRQAQYRHWNAARGAGRPEILFMLYPLGEWAYTPINNRRKKAPQEFLPQLDN</sequence>
<dbReference type="GeneID" id="27716325"/>
<dbReference type="EMBL" id="KN848092">
    <property type="protein sequence ID" value="KIX93673.1"/>
    <property type="molecule type" value="Genomic_DNA"/>
</dbReference>
<protein>
    <submittedName>
        <fullName evidence="1">Uncharacterized protein</fullName>
    </submittedName>
</protein>
<evidence type="ECO:0000313" key="2">
    <source>
        <dbReference type="Proteomes" id="UP000053411"/>
    </source>
</evidence>
<evidence type="ECO:0000313" key="1">
    <source>
        <dbReference type="EMBL" id="KIX93673.1"/>
    </source>
</evidence>
<dbReference type="STRING" id="1442371.A0A0D2KAV6"/>
<proteinExistence type="predicted"/>
<gene>
    <name evidence="1" type="ORF">Z520_10579</name>
</gene>
<reference evidence="1 2" key="1">
    <citation type="submission" date="2015-01" db="EMBL/GenBank/DDBJ databases">
        <title>The Genome Sequence of Fonsecaea multimorphosa CBS 102226.</title>
        <authorList>
            <consortium name="The Broad Institute Genomics Platform"/>
            <person name="Cuomo C."/>
            <person name="de Hoog S."/>
            <person name="Gorbushina A."/>
            <person name="Stielow B."/>
            <person name="Teixiera M."/>
            <person name="Abouelleil A."/>
            <person name="Chapman S.B."/>
            <person name="Priest M."/>
            <person name="Young S.K."/>
            <person name="Wortman J."/>
            <person name="Nusbaum C."/>
            <person name="Birren B."/>
        </authorList>
    </citation>
    <scope>NUCLEOTIDE SEQUENCE [LARGE SCALE GENOMIC DNA]</scope>
    <source>
        <strain evidence="1 2">CBS 102226</strain>
    </source>
</reference>
<dbReference type="AlphaFoldDB" id="A0A0D2KAV6"/>
<organism evidence="1 2">
    <name type="scientific">Fonsecaea multimorphosa CBS 102226</name>
    <dbReference type="NCBI Taxonomy" id="1442371"/>
    <lineage>
        <taxon>Eukaryota</taxon>
        <taxon>Fungi</taxon>
        <taxon>Dikarya</taxon>
        <taxon>Ascomycota</taxon>
        <taxon>Pezizomycotina</taxon>
        <taxon>Eurotiomycetes</taxon>
        <taxon>Chaetothyriomycetidae</taxon>
        <taxon>Chaetothyriales</taxon>
        <taxon>Herpotrichiellaceae</taxon>
        <taxon>Fonsecaea</taxon>
    </lineage>
</organism>